<dbReference type="InterPro" id="IPR013201">
    <property type="entry name" value="Prot_inhib_I29"/>
</dbReference>
<feature type="domain" description="Peptidase C1A papain C-terminal" evidence="8">
    <location>
        <begin position="341"/>
        <end position="559"/>
    </location>
</feature>
<dbReference type="GO" id="GO:0006508">
    <property type="term" value="P:proteolysis"/>
    <property type="evidence" value="ECO:0007669"/>
    <property type="project" value="UniProtKB-KW"/>
</dbReference>
<evidence type="ECO:0000256" key="5">
    <source>
        <dbReference type="ARBA" id="ARBA00023145"/>
    </source>
</evidence>
<evidence type="ECO:0000256" key="3">
    <source>
        <dbReference type="ARBA" id="ARBA00022801"/>
    </source>
</evidence>
<dbReference type="SMART" id="SM00848">
    <property type="entry name" value="Inhibitor_I29"/>
    <property type="match status" value="1"/>
</dbReference>
<dbReference type="Proteomes" id="UP001153636">
    <property type="component" value="Chromosome 4"/>
</dbReference>
<organism evidence="10 11">
    <name type="scientific">Psylliodes chrysocephalus</name>
    <dbReference type="NCBI Taxonomy" id="3402493"/>
    <lineage>
        <taxon>Eukaryota</taxon>
        <taxon>Metazoa</taxon>
        <taxon>Ecdysozoa</taxon>
        <taxon>Arthropoda</taxon>
        <taxon>Hexapoda</taxon>
        <taxon>Insecta</taxon>
        <taxon>Pterygota</taxon>
        <taxon>Neoptera</taxon>
        <taxon>Endopterygota</taxon>
        <taxon>Coleoptera</taxon>
        <taxon>Polyphaga</taxon>
        <taxon>Cucujiformia</taxon>
        <taxon>Chrysomeloidea</taxon>
        <taxon>Chrysomelidae</taxon>
        <taxon>Galerucinae</taxon>
        <taxon>Alticini</taxon>
        <taxon>Psylliodes</taxon>
    </lineage>
</organism>
<gene>
    <name evidence="10" type="ORF">PSYICH_LOCUS10372</name>
</gene>
<keyword evidence="4" id="KW-0788">Thiol protease</keyword>
<dbReference type="Pfam" id="PF00112">
    <property type="entry name" value="Peptidase_C1"/>
    <property type="match status" value="1"/>
</dbReference>
<keyword evidence="6" id="KW-1015">Disulfide bond</keyword>
<evidence type="ECO:0000256" key="4">
    <source>
        <dbReference type="ARBA" id="ARBA00022807"/>
    </source>
</evidence>
<feature type="chain" id="PRO_5040466610" description="Digestive cysteine proteinase 1" evidence="7">
    <location>
        <begin position="23"/>
        <end position="560"/>
    </location>
</feature>
<sequence>MMSVVNLIVLLIISLISKGVTADPLTTTALPVNPPVWSPTYTLQGILNIPYAEIEELISAWYDGPSKQSRIDYYGDMVKTCQLGGSGYGTSLKIAPVTTETEENVKTCLQVNGSKENTINPQMVLPDLTGFKLAGKEIINGKETEKWHLIETIGNKENRYSMWIIYKPNPNDVSSQIPVPLRYEMRGLNTLLGSHYDHYYIDYITYAIDAISEDTFRIDENMTCSSFPGPGDKHIYTFNPIAEFIRPEYTGHLDFEFNKYIHKHRKQYEDEKEHQLRKELFRQNIRFVHSVNRQNKGFTLTVNHLADKSVQELKALRGKKYSGVYNGGQPFPYKNINKETLADQWDWRIYGAVTPVKDQSVCGSCWSFGTVGAIEGAYFLKNGGNLVRLSQQALIDCSWGYGNNGCDGGEDFRAYQWMLKHGGIPTEEDYGPYLGQDGYCHAGKVPKVAKITGWVNVTSNDENALRLAIVRHGPISVAIDASHRTFSFYSNGVYYDPKCGNKEDELDHAVLAVGYGTIKGQDYWLIKNSWSNYWGNDGYVLMSARDNNCGVMTTPTYVTM</sequence>
<protein>
    <recommendedName>
        <fullName evidence="12">Digestive cysteine proteinase 1</fullName>
    </recommendedName>
</protein>
<keyword evidence="2" id="KW-0645">Protease</keyword>
<keyword evidence="7" id="KW-0732">Signal</keyword>
<evidence type="ECO:0000313" key="10">
    <source>
        <dbReference type="EMBL" id="CAH1110121.1"/>
    </source>
</evidence>
<dbReference type="OrthoDB" id="65740at2759"/>
<evidence type="ECO:0000259" key="8">
    <source>
        <dbReference type="SMART" id="SM00645"/>
    </source>
</evidence>
<evidence type="ECO:0000256" key="7">
    <source>
        <dbReference type="SAM" id="SignalP"/>
    </source>
</evidence>
<accession>A0A9P0GGN1</accession>
<feature type="signal peptide" evidence="7">
    <location>
        <begin position="1"/>
        <end position="22"/>
    </location>
</feature>
<feature type="domain" description="Cathepsin propeptide inhibitor" evidence="9">
    <location>
        <begin position="257"/>
        <end position="313"/>
    </location>
</feature>
<dbReference type="PANTHER" id="PTHR12411">
    <property type="entry name" value="CYSTEINE PROTEASE FAMILY C1-RELATED"/>
    <property type="match status" value="1"/>
</dbReference>
<dbReference type="SUPFAM" id="SSF54001">
    <property type="entry name" value="Cysteine proteinases"/>
    <property type="match status" value="1"/>
</dbReference>
<dbReference type="PROSITE" id="PS00640">
    <property type="entry name" value="THIOL_PROTEASE_ASN"/>
    <property type="match status" value="1"/>
</dbReference>
<keyword evidence="3" id="KW-0378">Hydrolase</keyword>
<keyword evidence="5" id="KW-0865">Zymogen</keyword>
<dbReference type="EMBL" id="OV651816">
    <property type="protein sequence ID" value="CAH1110121.1"/>
    <property type="molecule type" value="Genomic_DNA"/>
</dbReference>
<evidence type="ECO:0000313" key="11">
    <source>
        <dbReference type="Proteomes" id="UP001153636"/>
    </source>
</evidence>
<dbReference type="InterPro" id="IPR013128">
    <property type="entry name" value="Peptidase_C1A"/>
</dbReference>
<dbReference type="InterPro" id="IPR000668">
    <property type="entry name" value="Peptidase_C1A_C"/>
</dbReference>
<dbReference type="SMART" id="SM00645">
    <property type="entry name" value="Pept_C1"/>
    <property type="match status" value="1"/>
</dbReference>
<dbReference type="Gene3D" id="3.90.70.10">
    <property type="entry name" value="Cysteine proteinases"/>
    <property type="match status" value="1"/>
</dbReference>
<dbReference type="CDD" id="cd02248">
    <property type="entry name" value="Peptidase_C1A"/>
    <property type="match status" value="1"/>
</dbReference>
<evidence type="ECO:0000256" key="2">
    <source>
        <dbReference type="ARBA" id="ARBA00022670"/>
    </source>
</evidence>
<evidence type="ECO:0000259" key="9">
    <source>
        <dbReference type="SMART" id="SM00848"/>
    </source>
</evidence>
<evidence type="ECO:0008006" key="12">
    <source>
        <dbReference type="Google" id="ProtNLM"/>
    </source>
</evidence>
<comment type="similarity">
    <text evidence="1">Belongs to the peptidase C1 family.</text>
</comment>
<evidence type="ECO:0000256" key="6">
    <source>
        <dbReference type="ARBA" id="ARBA00023157"/>
    </source>
</evidence>
<dbReference type="InterPro" id="IPR025661">
    <property type="entry name" value="Pept_asp_AS"/>
</dbReference>
<dbReference type="FunFam" id="3.90.70.10:FF:000087">
    <property type="entry name" value="Counting factor associated protein D"/>
    <property type="match status" value="1"/>
</dbReference>
<dbReference type="PROSITE" id="PS00639">
    <property type="entry name" value="THIOL_PROTEASE_HIS"/>
    <property type="match status" value="1"/>
</dbReference>
<name>A0A9P0GGN1_9CUCU</name>
<reference evidence="10" key="1">
    <citation type="submission" date="2022-01" db="EMBL/GenBank/DDBJ databases">
        <authorList>
            <person name="King R."/>
        </authorList>
    </citation>
    <scope>NUCLEOTIDE SEQUENCE</scope>
</reference>
<keyword evidence="11" id="KW-1185">Reference proteome</keyword>
<evidence type="ECO:0000256" key="1">
    <source>
        <dbReference type="ARBA" id="ARBA00008455"/>
    </source>
</evidence>
<dbReference type="Pfam" id="PF08246">
    <property type="entry name" value="Inhibitor_I29"/>
    <property type="match status" value="1"/>
</dbReference>
<dbReference type="GO" id="GO:0008234">
    <property type="term" value="F:cysteine-type peptidase activity"/>
    <property type="evidence" value="ECO:0007669"/>
    <property type="project" value="UniProtKB-KW"/>
</dbReference>
<dbReference type="InterPro" id="IPR038765">
    <property type="entry name" value="Papain-like_cys_pep_sf"/>
</dbReference>
<dbReference type="PRINTS" id="PR00705">
    <property type="entry name" value="PAPAIN"/>
</dbReference>
<dbReference type="PROSITE" id="PS00139">
    <property type="entry name" value="THIOL_PROTEASE_CYS"/>
    <property type="match status" value="1"/>
</dbReference>
<dbReference type="InterPro" id="IPR039417">
    <property type="entry name" value="Peptidase_C1A_papain-like"/>
</dbReference>
<dbReference type="InterPro" id="IPR000169">
    <property type="entry name" value="Pept_cys_AS"/>
</dbReference>
<proteinExistence type="inferred from homology"/>
<dbReference type="AlphaFoldDB" id="A0A9P0GGN1"/>
<dbReference type="InterPro" id="IPR025660">
    <property type="entry name" value="Pept_his_AS"/>
</dbReference>